<dbReference type="AlphaFoldDB" id="A0AAD5KJG1"/>
<dbReference type="PROSITE" id="PS50076">
    <property type="entry name" value="DNAJ_2"/>
    <property type="match status" value="1"/>
</dbReference>
<evidence type="ECO:0000259" key="1">
    <source>
        <dbReference type="PROSITE" id="PS50076"/>
    </source>
</evidence>
<dbReference type="InterPro" id="IPR052763">
    <property type="entry name" value="DnaJ_C4"/>
</dbReference>
<protein>
    <recommendedName>
        <fullName evidence="1">J domain-containing protein</fullName>
    </recommendedName>
</protein>
<dbReference type="Proteomes" id="UP001209540">
    <property type="component" value="Unassembled WGS sequence"/>
</dbReference>
<dbReference type="SUPFAM" id="SSF46565">
    <property type="entry name" value="Chaperone J-domain"/>
    <property type="match status" value="1"/>
</dbReference>
<feature type="domain" description="J" evidence="1">
    <location>
        <begin position="14"/>
        <end position="76"/>
    </location>
</feature>
<keyword evidence="3" id="KW-1185">Reference proteome</keyword>
<dbReference type="InterPro" id="IPR001623">
    <property type="entry name" value="DnaJ_domain"/>
</dbReference>
<dbReference type="Pfam" id="PF00226">
    <property type="entry name" value="DnaJ"/>
    <property type="match status" value="1"/>
</dbReference>
<dbReference type="EMBL" id="JAIXMP010000005">
    <property type="protein sequence ID" value="KAI9272813.1"/>
    <property type="molecule type" value="Genomic_DNA"/>
</dbReference>
<gene>
    <name evidence="2" type="ORF">BDA99DRAFT_556412</name>
</gene>
<evidence type="ECO:0000313" key="2">
    <source>
        <dbReference type="EMBL" id="KAI9272813.1"/>
    </source>
</evidence>
<organism evidence="2 3">
    <name type="scientific">Phascolomyces articulosus</name>
    <dbReference type="NCBI Taxonomy" id="60185"/>
    <lineage>
        <taxon>Eukaryota</taxon>
        <taxon>Fungi</taxon>
        <taxon>Fungi incertae sedis</taxon>
        <taxon>Mucoromycota</taxon>
        <taxon>Mucoromycotina</taxon>
        <taxon>Mucoromycetes</taxon>
        <taxon>Mucorales</taxon>
        <taxon>Lichtheimiaceae</taxon>
        <taxon>Phascolomyces</taxon>
    </lineage>
</organism>
<dbReference type="PANTHER" id="PTHR44825">
    <property type="match status" value="1"/>
</dbReference>
<evidence type="ECO:0000313" key="3">
    <source>
        <dbReference type="Proteomes" id="UP001209540"/>
    </source>
</evidence>
<dbReference type="Gene3D" id="1.10.287.110">
    <property type="entry name" value="DnaJ domain"/>
    <property type="match status" value="1"/>
</dbReference>
<dbReference type="SMART" id="SM00271">
    <property type="entry name" value="DnaJ"/>
    <property type="match status" value="1"/>
</dbReference>
<name>A0AAD5KJG1_9FUNG</name>
<reference evidence="2" key="1">
    <citation type="journal article" date="2022" name="IScience">
        <title>Evolution of zygomycete secretomes and the origins of terrestrial fungal ecologies.</title>
        <authorList>
            <person name="Chang Y."/>
            <person name="Wang Y."/>
            <person name="Mondo S."/>
            <person name="Ahrendt S."/>
            <person name="Andreopoulos W."/>
            <person name="Barry K."/>
            <person name="Beard J."/>
            <person name="Benny G.L."/>
            <person name="Blankenship S."/>
            <person name="Bonito G."/>
            <person name="Cuomo C."/>
            <person name="Desiro A."/>
            <person name="Gervers K.A."/>
            <person name="Hundley H."/>
            <person name="Kuo A."/>
            <person name="LaButti K."/>
            <person name="Lang B.F."/>
            <person name="Lipzen A."/>
            <person name="O'Donnell K."/>
            <person name="Pangilinan J."/>
            <person name="Reynolds N."/>
            <person name="Sandor L."/>
            <person name="Smith M.E."/>
            <person name="Tsang A."/>
            <person name="Grigoriev I.V."/>
            <person name="Stajich J.E."/>
            <person name="Spatafora J.W."/>
        </authorList>
    </citation>
    <scope>NUCLEOTIDE SEQUENCE</scope>
    <source>
        <strain evidence="2">RSA 2281</strain>
    </source>
</reference>
<comment type="caution">
    <text evidence="2">The sequence shown here is derived from an EMBL/GenBank/DDBJ whole genome shotgun (WGS) entry which is preliminary data.</text>
</comment>
<dbReference type="InterPro" id="IPR036869">
    <property type="entry name" value="J_dom_sf"/>
</dbReference>
<sequence length="255" mass="30171">MEKYIEDILITPTDYYRVLGVSNDSSIQDIRRAYLKKSRFCHPDKFVPANSRATECFQSYNTLTDENLRFKYDCARNNPSEEYNEYSNDSSFEYKGDMFERMASQACEEMMEGQFHTLRVLFYTFRGTEHCTRFDDHIIDSIEFLLKNTYSIIMHTQNCYHTIKTDIIELCQLQKKLRGLSFFDVSGRLRLSLTISKIMLKLMLKSTTLTTTTIQKHNSSNHHQPPPSYLRDDHPGFEKTLRRFIEMIESIECKF</sequence>
<proteinExistence type="predicted"/>
<accession>A0AAD5KJG1</accession>
<dbReference type="PANTHER" id="PTHR44825:SF1">
    <property type="entry name" value="DNAJ HOMOLOG SUBFAMILY C MEMBER 4"/>
    <property type="match status" value="1"/>
</dbReference>
<reference evidence="2" key="2">
    <citation type="submission" date="2023-02" db="EMBL/GenBank/DDBJ databases">
        <authorList>
            <consortium name="DOE Joint Genome Institute"/>
            <person name="Mondo S.J."/>
            <person name="Chang Y."/>
            <person name="Wang Y."/>
            <person name="Ahrendt S."/>
            <person name="Andreopoulos W."/>
            <person name="Barry K."/>
            <person name="Beard J."/>
            <person name="Benny G.L."/>
            <person name="Blankenship S."/>
            <person name="Bonito G."/>
            <person name="Cuomo C."/>
            <person name="Desiro A."/>
            <person name="Gervers K.A."/>
            <person name="Hundley H."/>
            <person name="Kuo A."/>
            <person name="LaButti K."/>
            <person name="Lang B.F."/>
            <person name="Lipzen A."/>
            <person name="O'Donnell K."/>
            <person name="Pangilinan J."/>
            <person name="Reynolds N."/>
            <person name="Sandor L."/>
            <person name="Smith M.W."/>
            <person name="Tsang A."/>
            <person name="Grigoriev I.V."/>
            <person name="Stajich J.E."/>
            <person name="Spatafora J.W."/>
        </authorList>
    </citation>
    <scope>NUCLEOTIDE SEQUENCE</scope>
    <source>
        <strain evidence="2">RSA 2281</strain>
    </source>
</reference>
<dbReference type="CDD" id="cd06257">
    <property type="entry name" value="DnaJ"/>
    <property type="match status" value="1"/>
</dbReference>